<comment type="caution">
    <text evidence="2">The sequence shown here is derived from an EMBL/GenBank/DDBJ whole genome shotgun (WGS) entry which is preliminary data.</text>
</comment>
<dbReference type="GO" id="GO:0004177">
    <property type="term" value="F:aminopeptidase activity"/>
    <property type="evidence" value="ECO:0007669"/>
    <property type="project" value="UniProtKB-KW"/>
</dbReference>
<gene>
    <name evidence="2" type="ORF">GCM10011509_33130</name>
</gene>
<organism evidence="2 3">
    <name type="scientific">Ornithinimicrobium pekingense</name>
    <dbReference type="NCBI Taxonomy" id="384677"/>
    <lineage>
        <taxon>Bacteria</taxon>
        <taxon>Bacillati</taxon>
        <taxon>Actinomycetota</taxon>
        <taxon>Actinomycetes</taxon>
        <taxon>Micrococcales</taxon>
        <taxon>Ornithinimicrobiaceae</taxon>
        <taxon>Ornithinimicrobium</taxon>
    </lineage>
</organism>
<keyword evidence="2" id="KW-0645">Protease</keyword>
<protein>
    <submittedName>
        <fullName evidence="2">Aminopeptidase</fullName>
    </submittedName>
</protein>
<keyword evidence="2" id="KW-0031">Aminopeptidase</keyword>
<evidence type="ECO:0000313" key="3">
    <source>
        <dbReference type="Proteomes" id="UP000662111"/>
    </source>
</evidence>
<proteinExistence type="inferred from homology"/>
<dbReference type="Gene3D" id="3.60.70.12">
    <property type="entry name" value="L-amino peptidase D-ALA esterase/amidase"/>
    <property type="match status" value="1"/>
</dbReference>
<dbReference type="SUPFAM" id="SSF56266">
    <property type="entry name" value="DmpA/ArgJ-like"/>
    <property type="match status" value="1"/>
</dbReference>
<evidence type="ECO:0000256" key="1">
    <source>
        <dbReference type="ARBA" id="ARBA00007068"/>
    </source>
</evidence>
<dbReference type="RefSeq" id="WP_022919846.1">
    <property type="nucleotide sequence ID" value="NZ_BMLB01000008.1"/>
</dbReference>
<sequence length="313" mass="32705">MGITDVSGVRLGHVTLDGPGEGVRTGVTCVLPHRRDLLEHPVVAAAHVVNGFGKPVGLTQVVELGEIETPVILTNTLAVGAAHEGVVRSVLARSPDVGRPRTVNPVVLECNDGRLNDLRALAVRPEHVTEAVRRAEASSDGAPVQEGAVGAGHGMVAFGWKGGVGTASARVVDGARAGTLGCLVLTNMGRPEDLVVHGRPVAERPAGVTRPADGSVIVLLATDAPLDARQLGRLARRAQNGLARTGVLTDHGSGELVLAWSTATPRHRRDGDWLRPWFCAVADVVEEAVLSSMRHARTVTGRDGLTVERCPAL</sequence>
<dbReference type="InterPro" id="IPR016117">
    <property type="entry name" value="ArgJ-like_dom_sf"/>
</dbReference>
<reference evidence="3" key="1">
    <citation type="journal article" date="2019" name="Int. J. Syst. Evol. Microbiol.">
        <title>The Global Catalogue of Microorganisms (GCM) 10K type strain sequencing project: providing services to taxonomists for standard genome sequencing and annotation.</title>
        <authorList>
            <consortium name="The Broad Institute Genomics Platform"/>
            <consortium name="The Broad Institute Genome Sequencing Center for Infectious Disease"/>
            <person name="Wu L."/>
            <person name="Ma J."/>
        </authorList>
    </citation>
    <scope>NUCLEOTIDE SEQUENCE [LARGE SCALE GENOMIC DNA]</scope>
    <source>
        <strain evidence="3">CGMCC 1.5362</strain>
    </source>
</reference>
<dbReference type="PANTHER" id="PTHR36512:SF3">
    <property type="entry name" value="BLR5678 PROTEIN"/>
    <property type="match status" value="1"/>
</dbReference>
<keyword evidence="3" id="KW-1185">Reference proteome</keyword>
<accession>A0ABQ2FFX8</accession>
<evidence type="ECO:0000313" key="2">
    <source>
        <dbReference type="EMBL" id="GGK81997.1"/>
    </source>
</evidence>
<dbReference type="EMBL" id="BMLB01000008">
    <property type="protein sequence ID" value="GGK81997.1"/>
    <property type="molecule type" value="Genomic_DNA"/>
</dbReference>
<comment type="similarity">
    <text evidence="1">Belongs to the peptidase S58 family.</text>
</comment>
<name>A0ABQ2FFX8_9MICO</name>
<dbReference type="Pfam" id="PF03576">
    <property type="entry name" value="Peptidase_S58"/>
    <property type="match status" value="1"/>
</dbReference>
<dbReference type="PANTHER" id="PTHR36512">
    <property type="entry name" value="D-AMINOPEPTIDASE"/>
    <property type="match status" value="1"/>
</dbReference>
<dbReference type="InterPro" id="IPR005321">
    <property type="entry name" value="Peptidase_S58_DmpA"/>
</dbReference>
<dbReference type="Proteomes" id="UP000662111">
    <property type="component" value="Unassembled WGS sequence"/>
</dbReference>
<keyword evidence="2" id="KW-0378">Hydrolase</keyword>